<keyword evidence="1" id="KW-0479">Metal-binding</keyword>
<evidence type="ECO:0000313" key="4">
    <source>
        <dbReference type="Proteomes" id="UP000032180"/>
    </source>
</evidence>
<feature type="domain" description="RING-type" evidence="2">
    <location>
        <begin position="82"/>
        <end position="126"/>
    </location>
</feature>
<organism evidence="3 4">
    <name type="scientific">Leersia perrieri</name>
    <dbReference type="NCBI Taxonomy" id="77586"/>
    <lineage>
        <taxon>Eukaryota</taxon>
        <taxon>Viridiplantae</taxon>
        <taxon>Streptophyta</taxon>
        <taxon>Embryophyta</taxon>
        <taxon>Tracheophyta</taxon>
        <taxon>Spermatophyta</taxon>
        <taxon>Magnoliopsida</taxon>
        <taxon>Liliopsida</taxon>
        <taxon>Poales</taxon>
        <taxon>Poaceae</taxon>
        <taxon>BOP clade</taxon>
        <taxon>Oryzoideae</taxon>
        <taxon>Oryzeae</taxon>
        <taxon>Oryzinae</taxon>
        <taxon>Leersia</taxon>
    </lineage>
</organism>
<dbReference type="GO" id="GO:0006511">
    <property type="term" value="P:ubiquitin-dependent protein catabolic process"/>
    <property type="evidence" value="ECO:0007669"/>
    <property type="project" value="TreeGrafter"/>
</dbReference>
<dbReference type="Gramene" id="LPERR12G02550.1">
    <property type="protein sequence ID" value="LPERR12G02550.1"/>
    <property type="gene ID" value="LPERR12G02550"/>
</dbReference>
<dbReference type="Proteomes" id="UP000032180">
    <property type="component" value="Chromosome 12"/>
</dbReference>
<dbReference type="InterPro" id="IPR013083">
    <property type="entry name" value="Znf_RING/FYVE/PHD"/>
</dbReference>
<dbReference type="STRING" id="77586.A0A0D9XWT8"/>
<name>A0A0D9XWT8_9ORYZ</name>
<reference evidence="3 4" key="1">
    <citation type="submission" date="2012-08" db="EMBL/GenBank/DDBJ databases">
        <title>Oryza genome evolution.</title>
        <authorList>
            <person name="Wing R.A."/>
        </authorList>
    </citation>
    <scope>NUCLEOTIDE SEQUENCE</scope>
</reference>
<dbReference type="PROSITE" id="PS50089">
    <property type="entry name" value="ZF_RING_2"/>
    <property type="match status" value="1"/>
</dbReference>
<dbReference type="InterPro" id="IPR001841">
    <property type="entry name" value="Znf_RING"/>
</dbReference>
<dbReference type="GO" id="GO:0008270">
    <property type="term" value="F:zinc ion binding"/>
    <property type="evidence" value="ECO:0007669"/>
    <property type="project" value="UniProtKB-KW"/>
</dbReference>
<protein>
    <recommendedName>
        <fullName evidence="2">RING-type domain-containing protein</fullName>
    </recommendedName>
</protein>
<keyword evidence="4" id="KW-1185">Reference proteome</keyword>
<evidence type="ECO:0000313" key="3">
    <source>
        <dbReference type="EnsemblPlants" id="LPERR12G02550.1"/>
    </source>
</evidence>
<evidence type="ECO:0000259" key="2">
    <source>
        <dbReference type="PROSITE" id="PS50089"/>
    </source>
</evidence>
<proteinExistence type="predicted"/>
<dbReference type="SUPFAM" id="SSF57850">
    <property type="entry name" value="RING/U-box"/>
    <property type="match status" value="1"/>
</dbReference>
<dbReference type="Gene3D" id="3.30.40.10">
    <property type="entry name" value="Zinc/RING finger domain, C3HC4 (zinc finger)"/>
    <property type="match status" value="1"/>
</dbReference>
<dbReference type="InterPro" id="IPR051826">
    <property type="entry name" value="E3_ubiquitin-ligase_domain"/>
</dbReference>
<dbReference type="EnsemblPlants" id="LPERR12G02550.1">
    <property type="protein sequence ID" value="LPERR12G02550.1"/>
    <property type="gene ID" value="LPERR12G02550"/>
</dbReference>
<evidence type="ECO:0000256" key="1">
    <source>
        <dbReference type="PROSITE-ProRule" id="PRU00175"/>
    </source>
</evidence>
<dbReference type="GO" id="GO:0061630">
    <property type="term" value="F:ubiquitin protein ligase activity"/>
    <property type="evidence" value="ECO:0007669"/>
    <property type="project" value="TreeGrafter"/>
</dbReference>
<dbReference type="PANTHER" id="PTHR22765">
    <property type="entry name" value="RING FINGER AND PROTEASE ASSOCIATED DOMAIN-CONTAINING"/>
    <property type="match status" value="1"/>
</dbReference>
<reference evidence="3" key="3">
    <citation type="submission" date="2015-04" db="UniProtKB">
        <authorList>
            <consortium name="EnsemblPlants"/>
        </authorList>
    </citation>
    <scope>IDENTIFICATION</scope>
</reference>
<dbReference type="PANTHER" id="PTHR22765:SF411">
    <property type="entry name" value="OS02G0248440 PROTEIN"/>
    <property type="match status" value="1"/>
</dbReference>
<keyword evidence="1" id="KW-0862">Zinc</keyword>
<dbReference type="HOGENOM" id="CLU_1909690_0_0_1"/>
<dbReference type="Pfam" id="PF17123">
    <property type="entry name" value="zf-RING_11"/>
    <property type="match status" value="1"/>
</dbReference>
<accession>A0A0D9XWT8</accession>
<dbReference type="AlphaFoldDB" id="A0A0D9XWT8"/>
<sequence length="133" mass="14520">MEAILLSSVAGRRMDASAVARALPSDFPPINNIFGFPFPQYTWMIGNQKHISSQKIGTIDVLSSTIADLQEVVKSGARDHQCVVCLEDFEEGEILTRIPCSHCFHENCIMDGLRSAISVRSAGSQCQSNCSSQ</sequence>
<reference evidence="4" key="2">
    <citation type="submission" date="2013-12" db="EMBL/GenBank/DDBJ databases">
        <authorList>
            <person name="Yu Y."/>
            <person name="Lee S."/>
            <person name="de Baynast K."/>
            <person name="Wissotski M."/>
            <person name="Liu L."/>
            <person name="Talag J."/>
            <person name="Goicoechea J."/>
            <person name="Angelova A."/>
            <person name="Jetty R."/>
            <person name="Kudrna D."/>
            <person name="Golser W."/>
            <person name="Rivera L."/>
            <person name="Zhang J."/>
            <person name="Wing R."/>
        </authorList>
    </citation>
    <scope>NUCLEOTIDE SEQUENCE</scope>
</reference>
<keyword evidence="1" id="KW-0863">Zinc-finger</keyword>